<feature type="transmembrane region" description="Helical" evidence="1">
    <location>
        <begin position="37"/>
        <end position="56"/>
    </location>
</feature>
<evidence type="ECO:0000313" key="3">
    <source>
        <dbReference type="Proteomes" id="UP000244978"/>
    </source>
</evidence>
<dbReference type="EMBL" id="QEEX01000001">
    <property type="protein sequence ID" value="PWB96922.1"/>
    <property type="molecule type" value="Genomic_DNA"/>
</dbReference>
<feature type="transmembrane region" description="Helical" evidence="1">
    <location>
        <begin position="130"/>
        <end position="147"/>
    </location>
</feature>
<reference evidence="3" key="1">
    <citation type="submission" date="2018-04" db="EMBL/GenBank/DDBJ databases">
        <authorList>
            <person name="Liu S."/>
            <person name="Wang Z."/>
            <person name="Li J."/>
        </authorList>
    </citation>
    <scope>NUCLEOTIDE SEQUENCE [LARGE SCALE GENOMIC DNA]</scope>
    <source>
        <strain evidence="3">S1194</strain>
    </source>
</reference>
<evidence type="ECO:0000256" key="1">
    <source>
        <dbReference type="SAM" id="Phobius"/>
    </source>
</evidence>
<name>A0A2U1SZ88_9MICO</name>
<dbReference type="RefSeq" id="WP_108996951.1">
    <property type="nucleotide sequence ID" value="NZ_QEEX01000001.1"/>
</dbReference>
<keyword evidence="1" id="KW-0812">Transmembrane</keyword>
<accession>A0A2U1SZ88</accession>
<keyword evidence="1" id="KW-1133">Transmembrane helix</keyword>
<comment type="caution">
    <text evidence="2">The sequence shown here is derived from an EMBL/GenBank/DDBJ whole genome shotgun (WGS) entry which is preliminary data.</text>
</comment>
<dbReference type="Proteomes" id="UP000244978">
    <property type="component" value="Unassembled WGS sequence"/>
</dbReference>
<sequence>MTERWARFSRGWLVAGFATFAAAFSHGAASGAHPPAFAIVLALAFSGPVCVCLAGRSLSAARVAPAVAVSQLAYHGLFAFFGPSAAPVTALSAHVEGHALHDHGATAIDAAPVASGVAASGFVMADPGMLWAHAGAAVATLAVIVFAERTVKNIAAAAAPLLTSIVDTALRALRAVRASEAPPLLASLHALPARHERMPVAARALLIGFLRHRGPPASACA</sequence>
<proteinExistence type="predicted"/>
<organism evidence="2 3">
    <name type="scientific">Homoserinimonas hongtaonis</name>
    <dbReference type="NCBI Taxonomy" id="2079791"/>
    <lineage>
        <taxon>Bacteria</taxon>
        <taxon>Bacillati</taxon>
        <taxon>Actinomycetota</taxon>
        <taxon>Actinomycetes</taxon>
        <taxon>Micrococcales</taxon>
        <taxon>Microbacteriaceae</taxon>
        <taxon>Homoserinimonas</taxon>
    </lineage>
</organism>
<gene>
    <name evidence="2" type="ORF">DF220_03045</name>
</gene>
<keyword evidence="3" id="KW-1185">Reference proteome</keyword>
<protein>
    <submittedName>
        <fullName evidence="2">Uncharacterized protein</fullName>
    </submittedName>
</protein>
<dbReference type="AlphaFoldDB" id="A0A2U1SZ88"/>
<evidence type="ECO:0000313" key="2">
    <source>
        <dbReference type="EMBL" id="PWB96922.1"/>
    </source>
</evidence>
<keyword evidence="1" id="KW-0472">Membrane</keyword>